<proteinExistence type="predicted"/>
<dbReference type="InterPro" id="IPR001452">
    <property type="entry name" value="SH3_domain"/>
</dbReference>
<dbReference type="PRINTS" id="PR00452">
    <property type="entry name" value="SH3DOMAIN"/>
</dbReference>
<evidence type="ECO:0000313" key="8">
    <source>
        <dbReference type="EMBL" id="KNC81622.1"/>
    </source>
</evidence>
<reference evidence="8 9" key="1">
    <citation type="submission" date="2011-02" db="EMBL/GenBank/DDBJ databases">
        <title>The Genome Sequence of Sphaeroforma arctica JP610.</title>
        <authorList>
            <consortium name="The Broad Institute Genome Sequencing Platform"/>
            <person name="Russ C."/>
            <person name="Cuomo C."/>
            <person name="Young S.K."/>
            <person name="Zeng Q."/>
            <person name="Gargeya S."/>
            <person name="Alvarado L."/>
            <person name="Berlin A."/>
            <person name="Chapman S.B."/>
            <person name="Chen Z."/>
            <person name="Freedman E."/>
            <person name="Gellesch M."/>
            <person name="Goldberg J."/>
            <person name="Griggs A."/>
            <person name="Gujja S."/>
            <person name="Heilman E."/>
            <person name="Heiman D."/>
            <person name="Howarth C."/>
            <person name="Mehta T."/>
            <person name="Neiman D."/>
            <person name="Pearson M."/>
            <person name="Roberts A."/>
            <person name="Saif S."/>
            <person name="Shea T."/>
            <person name="Shenoy N."/>
            <person name="Sisk P."/>
            <person name="Stolte C."/>
            <person name="Sykes S."/>
            <person name="White J."/>
            <person name="Yandava C."/>
            <person name="Burger G."/>
            <person name="Gray M.W."/>
            <person name="Holland P.W.H."/>
            <person name="King N."/>
            <person name="Lang F.B.F."/>
            <person name="Roger A.J."/>
            <person name="Ruiz-Trillo I."/>
            <person name="Haas B."/>
            <person name="Nusbaum C."/>
            <person name="Birren B."/>
        </authorList>
    </citation>
    <scope>NUCLEOTIDE SEQUENCE [LARGE SCALE GENOMIC DNA]</scope>
    <source>
        <strain evidence="8 9">JP610</strain>
    </source>
</reference>
<dbReference type="GO" id="GO:0005543">
    <property type="term" value="F:phospholipid binding"/>
    <property type="evidence" value="ECO:0007669"/>
    <property type="project" value="TreeGrafter"/>
</dbReference>
<evidence type="ECO:0000256" key="2">
    <source>
        <dbReference type="ARBA" id="ARBA00022443"/>
    </source>
</evidence>
<dbReference type="PANTHER" id="PTHR23065">
    <property type="entry name" value="PROLINE-SERINE-THREONINE PHOSPHATASE INTERACTING PROTEIN 1"/>
    <property type="match status" value="1"/>
</dbReference>
<dbReference type="GeneID" id="25906564"/>
<dbReference type="Proteomes" id="UP000054560">
    <property type="component" value="Unassembled WGS sequence"/>
</dbReference>
<dbReference type="GO" id="GO:0005768">
    <property type="term" value="C:endosome"/>
    <property type="evidence" value="ECO:0007669"/>
    <property type="project" value="TreeGrafter"/>
</dbReference>
<evidence type="ECO:0000256" key="5">
    <source>
        <dbReference type="SAM" id="MobiDB-lite"/>
    </source>
</evidence>
<dbReference type="AlphaFoldDB" id="A0A0L0FXT4"/>
<keyword evidence="4" id="KW-0175">Coiled coil</keyword>
<dbReference type="SUPFAM" id="SSF50044">
    <property type="entry name" value="SH3-domain"/>
    <property type="match status" value="1"/>
</dbReference>
<dbReference type="SMART" id="SM00055">
    <property type="entry name" value="FCH"/>
    <property type="match status" value="1"/>
</dbReference>
<feature type="domain" description="F-BAR" evidence="7">
    <location>
        <begin position="22"/>
        <end position="297"/>
    </location>
</feature>
<evidence type="ECO:0000259" key="6">
    <source>
        <dbReference type="PROSITE" id="PS50002"/>
    </source>
</evidence>
<dbReference type="GO" id="GO:0030100">
    <property type="term" value="P:regulation of endocytosis"/>
    <property type="evidence" value="ECO:0007669"/>
    <property type="project" value="TreeGrafter"/>
</dbReference>
<dbReference type="InterPro" id="IPR031160">
    <property type="entry name" value="F_BAR_dom"/>
</dbReference>
<keyword evidence="2 3" id="KW-0728">SH3 domain</keyword>
<evidence type="ECO:0008006" key="10">
    <source>
        <dbReference type="Google" id="ProtNLM"/>
    </source>
</evidence>
<dbReference type="InterPro" id="IPR001060">
    <property type="entry name" value="FCH_dom"/>
</dbReference>
<accession>A0A0L0FXT4</accession>
<dbReference type="GO" id="GO:0097320">
    <property type="term" value="P:plasma membrane tubulation"/>
    <property type="evidence" value="ECO:0007669"/>
    <property type="project" value="TreeGrafter"/>
</dbReference>
<comment type="subcellular location">
    <subcellularLocation>
        <location evidence="1">Endomembrane system</location>
        <topology evidence="1">Peripheral membrane protein</topology>
    </subcellularLocation>
</comment>
<evidence type="ECO:0000313" key="9">
    <source>
        <dbReference type="Proteomes" id="UP000054560"/>
    </source>
</evidence>
<dbReference type="OrthoDB" id="10255128at2759"/>
<dbReference type="PROSITE" id="PS50002">
    <property type="entry name" value="SH3"/>
    <property type="match status" value="1"/>
</dbReference>
<dbReference type="PROSITE" id="PS51741">
    <property type="entry name" value="F_BAR"/>
    <property type="match status" value="1"/>
</dbReference>
<feature type="compositionally biased region" description="Polar residues" evidence="5">
    <location>
        <begin position="345"/>
        <end position="362"/>
    </location>
</feature>
<evidence type="ECO:0000256" key="1">
    <source>
        <dbReference type="ARBA" id="ARBA00004184"/>
    </source>
</evidence>
<dbReference type="eggNOG" id="KOG2856">
    <property type="taxonomic scope" value="Eukaryota"/>
</dbReference>
<evidence type="ECO:0000256" key="4">
    <source>
        <dbReference type="PROSITE-ProRule" id="PRU01077"/>
    </source>
</evidence>
<dbReference type="STRING" id="667725.A0A0L0FXT4"/>
<feature type="domain" description="SH3" evidence="6">
    <location>
        <begin position="387"/>
        <end position="443"/>
    </location>
</feature>
<dbReference type="Gene3D" id="2.30.30.40">
    <property type="entry name" value="SH3 Domains"/>
    <property type="match status" value="1"/>
</dbReference>
<dbReference type="FunFam" id="2.30.30.40:FF:000072">
    <property type="entry name" value="Unconventional Myosin IB"/>
    <property type="match status" value="1"/>
</dbReference>
<feature type="region of interest" description="Disordered" evidence="5">
    <location>
        <begin position="1"/>
        <end position="29"/>
    </location>
</feature>
<dbReference type="RefSeq" id="XP_014155524.1">
    <property type="nucleotide sequence ID" value="XM_014300049.1"/>
</dbReference>
<dbReference type="SMART" id="SM00326">
    <property type="entry name" value="SH3"/>
    <property type="match status" value="1"/>
</dbReference>
<protein>
    <recommendedName>
        <fullName evidence="10">SH3 domain-containing protein</fullName>
    </recommendedName>
</protein>
<feature type="region of interest" description="Disordered" evidence="5">
    <location>
        <begin position="318"/>
        <end position="362"/>
    </location>
</feature>
<evidence type="ECO:0000259" key="7">
    <source>
        <dbReference type="PROSITE" id="PS51741"/>
    </source>
</evidence>
<dbReference type="SUPFAM" id="SSF103657">
    <property type="entry name" value="BAR/IMD domain-like"/>
    <property type="match status" value="1"/>
</dbReference>
<gene>
    <name evidence="8" type="ORF">SARC_06060</name>
</gene>
<dbReference type="Gene3D" id="1.20.1270.60">
    <property type="entry name" value="Arfaptin homology (AH) domain/BAR domain"/>
    <property type="match status" value="1"/>
</dbReference>
<dbReference type="PRINTS" id="PR00499">
    <property type="entry name" value="P67PHOX"/>
</dbReference>
<dbReference type="PANTHER" id="PTHR23065:SF11">
    <property type="entry name" value="SYNDAPIN, ISOFORM C"/>
    <property type="match status" value="1"/>
</dbReference>
<keyword evidence="9" id="KW-1185">Reference proteome</keyword>
<dbReference type="InterPro" id="IPR027267">
    <property type="entry name" value="AH/BAR_dom_sf"/>
</dbReference>
<feature type="compositionally biased region" description="Polar residues" evidence="5">
    <location>
        <begin position="8"/>
        <end position="29"/>
    </location>
</feature>
<dbReference type="InterPro" id="IPR036028">
    <property type="entry name" value="SH3-like_dom_sf"/>
</dbReference>
<dbReference type="GO" id="GO:0007010">
    <property type="term" value="P:cytoskeleton organization"/>
    <property type="evidence" value="ECO:0007669"/>
    <property type="project" value="TreeGrafter"/>
</dbReference>
<dbReference type="EMBL" id="KQ242014">
    <property type="protein sequence ID" value="KNC81622.1"/>
    <property type="molecule type" value="Genomic_DNA"/>
</dbReference>
<sequence>MGDDASRRTSYQSQASRTPSVQGSSSNLPPQSFWKIGEYKRVVKRLDEGIHNCDIVQAMIKERAAVEHEYTKALEKWAEKWHKHYTRKPEYGTLMEGYDALLNQAKQCANIHETVSNNLIALADSEMPNYKKEQYTRGFLGGYKQTKTADAGFSKAQAQWYKLDSKTKSQHKSYENACKSRVKAQEALQAAVASSDHTTEQVRKLEDKLTAAQAEEVKRKGKYEAAVDAQLADKPRYMNDMTTEFNLCQETEMHRVSKVKEVTIQAVHHLDVTQVPTHKAMFSDALNQQEMISPQEDIQAYAKSHGVEMDMEWPQFQEFEGPSANPPNEAKHADNGQAPMGGGAYSTQNSHVQESFSQNDGAQTSFARQDSFGVPAAAAVAPVAATGGGRVATAMYDYEAQDADELTFGEGDQIIIIEEVDEAGWCKGELRGRVGLLPANYVE</sequence>
<dbReference type="Pfam" id="PF00611">
    <property type="entry name" value="FCH"/>
    <property type="match status" value="1"/>
</dbReference>
<name>A0A0L0FXT4_9EUKA</name>
<evidence type="ECO:0000256" key="3">
    <source>
        <dbReference type="PROSITE-ProRule" id="PRU00192"/>
    </source>
</evidence>
<dbReference type="Pfam" id="PF14604">
    <property type="entry name" value="SH3_9"/>
    <property type="match status" value="1"/>
</dbReference>
<dbReference type="FunFam" id="1.20.1270.60:FF:000009">
    <property type="entry name" value="Protein kinase C and casein kinase substrate in neurons 2"/>
    <property type="match status" value="1"/>
</dbReference>
<dbReference type="GO" id="GO:0005886">
    <property type="term" value="C:plasma membrane"/>
    <property type="evidence" value="ECO:0007669"/>
    <property type="project" value="TreeGrafter"/>
</dbReference>
<organism evidence="8 9">
    <name type="scientific">Sphaeroforma arctica JP610</name>
    <dbReference type="NCBI Taxonomy" id="667725"/>
    <lineage>
        <taxon>Eukaryota</taxon>
        <taxon>Ichthyosporea</taxon>
        <taxon>Ichthyophonida</taxon>
        <taxon>Sphaeroforma</taxon>
    </lineage>
</organism>